<keyword evidence="12" id="KW-1185">Reference proteome</keyword>
<accession>A0ABS9MRB1</accession>
<evidence type="ECO:0000256" key="7">
    <source>
        <dbReference type="ARBA" id="ARBA00047989"/>
    </source>
</evidence>
<dbReference type="InterPro" id="IPR038371">
    <property type="entry name" value="Cu_polyphenol_OxRdtase_sf"/>
</dbReference>
<reference evidence="11 12" key="1">
    <citation type="submission" date="2022-02" db="EMBL/GenBank/DDBJ databases">
        <title>Mesosutterella porci, a novel member of the family Sutterellaceae from pig feces.</title>
        <authorList>
            <person name="Wylensek D."/>
            <person name="Clavel T."/>
        </authorList>
    </citation>
    <scope>NUCLEOTIDE SEQUENCE [LARGE SCALE GENOMIC DNA]</scope>
    <source>
        <strain evidence="12">oilRF-744-wt-GAM-9</strain>
    </source>
</reference>
<dbReference type="PANTHER" id="PTHR30616:SF2">
    <property type="entry name" value="PURINE NUCLEOSIDE PHOSPHORYLASE LACC1"/>
    <property type="match status" value="1"/>
</dbReference>
<dbReference type="InterPro" id="IPR003730">
    <property type="entry name" value="Cu_polyphenol_OxRdtase"/>
</dbReference>
<comment type="catalytic activity">
    <reaction evidence="8">
        <text>adenosine + phosphate = alpha-D-ribose 1-phosphate + adenine</text>
        <dbReference type="Rhea" id="RHEA:27642"/>
        <dbReference type="ChEBI" id="CHEBI:16335"/>
        <dbReference type="ChEBI" id="CHEBI:16708"/>
        <dbReference type="ChEBI" id="CHEBI:43474"/>
        <dbReference type="ChEBI" id="CHEBI:57720"/>
        <dbReference type="EC" id="2.4.2.1"/>
    </reaction>
    <physiologicalReaction direction="left-to-right" evidence="8">
        <dbReference type="Rhea" id="RHEA:27643"/>
    </physiologicalReaction>
</comment>
<dbReference type="CDD" id="cd16833">
    <property type="entry name" value="YfiH"/>
    <property type="match status" value="1"/>
</dbReference>
<keyword evidence="5" id="KW-0378">Hydrolase</keyword>
<evidence type="ECO:0000313" key="11">
    <source>
        <dbReference type="EMBL" id="MCG5030859.1"/>
    </source>
</evidence>
<evidence type="ECO:0000256" key="10">
    <source>
        <dbReference type="RuleBase" id="RU361274"/>
    </source>
</evidence>
<evidence type="ECO:0000256" key="3">
    <source>
        <dbReference type="ARBA" id="ARBA00022679"/>
    </source>
</evidence>
<evidence type="ECO:0000256" key="4">
    <source>
        <dbReference type="ARBA" id="ARBA00022723"/>
    </source>
</evidence>
<dbReference type="NCBIfam" id="TIGR00726">
    <property type="entry name" value="peptidoglycan editing factor PgeF"/>
    <property type="match status" value="1"/>
</dbReference>
<evidence type="ECO:0000313" key="12">
    <source>
        <dbReference type="Proteomes" id="UP001297600"/>
    </source>
</evidence>
<proteinExistence type="inferred from homology"/>
<gene>
    <name evidence="11" type="primary">pgeF</name>
    <name evidence="11" type="ORF">MAF45_05295</name>
</gene>
<keyword evidence="6" id="KW-0862">Zinc</keyword>
<evidence type="ECO:0000256" key="9">
    <source>
        <dbReference type="ARBA" id="ARBA00049893"/>
    </source>
</evidence>
<dbReference type="EMBL" id="JAKNCT010000005">
    <property type="protein sequence ID" value="MCG5030859.1"/>
    <property type="molecule type" value="Genomic_DNA"/>
</dbReference>
<keyword evidence="3" id="KW-0808">Transferase</keyword>
<evidence type="ECO:0000256" key="1">
    <source>
        <dbReference type="ARBA" id="ARBA00000553"/>
    </source>
</evidence>
<comment type="catalytic activity">
    <reaction evidence="1">
        <text>inosine + phosphate = alpha-D-ribose 1-phosphate + hypoxanthine</text>
        <dbReference type="Rhea" id="RHEA:27646"/>
        <dbReference type="ChEBI" id="CHEBI:17368"/>
        <dbReference type="ChEBI" id="CHEBI:17596"/>
        <dbReference type="ChEBI" id="CHEBI:43474"/>
        <dbReference type="ChEBI" id="CHEBI:57720"/>
        <dbReference type="EC" id="2.4.2.1"/>
    </reaction>
    <physiologicalReaction direction="left-to-right" evidence="1">
        <dbReference type="Rhea" id="RHEA:27647"/>
    </physiologicalReaction>
</comment>
<dbReference type="RefSeq" id="WP_237978511.1">
    <property type="nucleotide sequence ID" value="NZ_JAKNCT010000005.1"/>
</dbReference>
<keyword evidence="4" id="KW-0479">Metal-binding</keyword>
<dbReference type="SUPFAM" id="SSF64438">
    <property type="entry name" value="CNF1/YfiH-like putative cysteine hydrolases"/>
    <property type="match status" value="1"/>
</dbReference>
<dbReference type="Gene3D" id="3.60.140.10">
    <property type="entry name" value="CNF1/YfiH-like putative cysteine hydrolases"/>
    <property type="match status" value="1"/>
</dbReference>
<name>A0ABS9MRB1_9BURK</name>
<evidence type="ECO:0000256" key="6">
    <source>
        <dbReference type="ARBA" id="ARBA00022833"/>
    </source>
</evidence>
<comment type="catalytic activity">
    <reaction evidence="7">
        <text>adenosine + H2O + H(+) = inosine + NH4(+)</text>
        <dbReference type="Rhea" id="RHEA:24408"/>
        <dbReference type="ChEBI" id="CHEBI:15377"/>
        <dbReference type="ChEBI" id="CHEBI:15378"/>
        <dbReference type="ChEBI" id="CHEBI:16335"/>
        <dbReference type="ChEBI" id="CHEBI:17596"/>
        <dbReference type="ChEBI" id="CHEBI:28938"/>
        <dbReference type="EC" id="3.5.4.4"/>
    </reaction>
    <physiologicalReaction direction="left-to-right" evidence="7">
        <dbReference type="Rhea" id="RHEA:24409"/>
    </physiologicalReaction>
</comment>
<comment type="similarity">
    <text evidence="2 10">Belongs to the purine nucleoside phosphorylase YfiH/LACC1 family.</text>
</comment>
<comment type="catalytic activity">
    <reaction evidence="9">
        <text>S-methyl-5'-thioadenosine + phosphate = 5-(methylsulfanyl)-alpha-D-ribose 1-phosphate + adenine</text>
        <dbReference type="Rhea" id="RHEA:11852"/>
        <dbReference type="ChEBI" id="CHEBI:16708"/>
        <dbReference type="ChEBI" id="CHEBI:17509"/>
        <dbReference type="ChEBI" id="CHEBI:43474"/>
        <dbReference type="ChEBI" id="CHEBI:58533"/>
        <dbReference type="EC" id="2.4.2.28"/>
    </reaction>
    <physiologicalReaction direction="left-to-right" evidence="9">
        <dbReference type="Rhea" id="RHEA:11853"/>
    </physiologicalReaction>
</comment>
<evidence type="ECO:0000256" key="2">
    <source>
        <dbReference type="ARBA" id="ARBA00007353"/>
    </source>
</evidence>
<dbReference type="InterPro" id="IPR011324">
    <property type="entry name" value="Cytotoxic_necrot_fac-like_cat"/>
</dbReference>
<dbReference type="PANTHER" id="PTHR30616">
    <property type="entry name" value="UNCHARACTERIZED PROTEIN YFIH"/>
    <property type="match status" value="1"/>
</dbReference>
<comment type="caution">
    <text evidence="11">The sequence shown here is derived from an EMBL/GenBank/DDBJ whole genome shotgun (WGS) entry which is preliminary data.</text>
</comment>
<protein>
    <recommendedName>
        <fullName evidence="10">Purine nucleoside phosphorylase</fullName>
    </recommendedName>
</protein>
<dbReference type="Proteomes" id="UP001297600">
    <property type="component" value="Unassembled WGS sequence"/>
</dbReference>
<sequence>MTNLQKPSLGLIRANWNAPKRVHALFTLRTGGVSSGPFGGLDGLSGMNVGLYCGDVPACVRANRAILAGLAGGEPHWLRQVHGTAVVQADHAAPEQEADGLWTATPGVVLAIQTADCLPVVLADSEGCAVAALHAGWKGLAGGILQKGVKTLRGALGPGARILAWLAPRIGPESFEVGGDVLEAMKKKLPQAGLAFAPGPKSGKWMADLACLAREALAQEGVAAEDVSDCGLSTAADPQRFFSYRRDKGRTGRHATLVWMEP</sequence>
<organism evidence="11 12">
    <name type="scientific">Mesosutterella porci</name>
    <dbReference type="NCBI Taxonomy" id="2915351"/>
    <lineage>
        <taxon>Bacteria</taxon>
        <taxon>Pseudomonadati</taxon>
        <taxon>Pseudomonadota</taxon>
        <taxon>Betaproteobacteria</taxon>
        <taxon>Burkholderiales</taxon>
        <taxon>Sutterellaceae</taxon>
        <taxon>Mesosutterella</taxon>
    </lineage>
</organism>
<evidence type="ECO:0000256" key="5">
    <source>
        <dbReference type="ARBA" id="ARBA00022801"/>
    </source>
</evidence>
<dbReference type="Pfam" id="PF02578">
    <property type="entry name" value="Cu-oxidase_4"/>
    <property type="match status" value="1"/>
</dbReference>
<evidence type="ECO:0000256" key="8">
    <source>
        <dbReference type="ARBA" id="ARBA00048968"/>
    </source>
</evidence>